<keyword evidence="4" id="KW-1185">Reference proteome</keyword>
<organism evidence="3 4">
    <name type="scientific">Paradevosia shaoguanensis</name>
    <dbReference type="NCBI Taxonomy" id="1335043"/>
    <lineage>
        <taxon>Bacteria</taxon>
        <taxon>Pseudomonadati</taxon>
        <taxon>Pseudomonadota</taxon>
        <taxon>Alphaproteobacteria</taxon>
        <taxon>Hyphomicrobiales</taxon>
        <taxon>Devosiaceae</taxon>
        <taxon>Paradevosia</taxon>
    </lineage>
</organism>
<dbReference type="Pfam" id="PF08327">
    <property type="entry name" value="AHSA1"/>
    <property type="match status" value="1"/>
</dbReference>
<dbReference type="SUPFAM" id="SSF55961">
    <property type="entry name" value="Bet v1-like"/>
    <property type="match status" value="1"/>
</dbReference>
<evidence type="ECO:0000313" key="3">
    <source>
        <dbReference type="EMBL" id="MCI0128484.1"/>
    </source>
</evidence>
<dbReference type="EMBL" id="JALAZD010000002">
    <property type="protein sequence ID" value="MCI0128484.1"/>
    <property type="molecule type" value="Genomic_DNA"/>
</dbReference>
<dbReference type="InterPro" id="IPR023393">
    <property type="entry name" value="START-like_dom_sf"/>
</dbReference>
<dbReference type="InterPro" id="IPR013538">
    <property type="entry name" value="ASHA1/2-like_C"/>
</dbReference>
<dbReference type="Proteomes" id="UP001156140">
    <property type="component" value="Unassembled WGS sequence"/>
</dbReference>
<feature type="domain" description="Activator of Hsp90 ATPase homologue 1/2-like C-terminal" evidence="2">
    <location>
        <begin position="19"/>
        <end position="150"/>
    </location>
</feature>
<sequence>MTTRSVTHATFTLRRTYPVSARRVFSAFADPRRKAAWFNGPEEWGSDEHSFDFRVGGREMSRGGPPGGTVHTFNAIYQDIVENERIIYSYDMHLDDTRISVSVATFELRPVDGGTELVLTEQGAFLDGYDDAGSREQGTRDLLDALGNYLARESADA</sequence>
<protein>
    <submittedName>
        <fullName evidence="3">SRPBCC family protein</fullName>
    </submittedName>
</protein>
<comment type="caution">
    <text evidence="3">The sequence shown here is derived from an EMBL/GenBank/DDBJ whole genome shotgun (WGS) entry which is preliminary data.</text>
</comment>
<dbReference type="Gene3D" id="3.30.530.20">
    <property type="match status" value="1"/>
</dbReference>
<evidence type="ECO:0000259" key="2">
    <source>
        <dbReference type="Pfam" id="PF08327"/>
    </source>
</evidence>
<dbReference type="RefSeq" id="WP_281736636.1">
    <property type="nucleotide sequence ID" value="NZ_JAKETQ010000002.1"/>
</dbReference>
<dbReference type="AlphaFoldDB" id="A0AA41QR60"/>
<comment type="similarity">
    <text evidence="1">Belongs to the AHA1 family.</text>
</comment>
<dbReference type="CDD" id="cd08900">
    <property type="entry name" value="SRPBCC_CalC_Aha1-like_7"/>
    <property type="match status" value="1"/>
</dbReference>
<gene>
    <name evidence="3" type="ORF">ML536_16755</name>
</gene>
<evidence type="ECO:0000313" key="4">
    <source>
        <dbReference type="Proteomes" id="UP001156140"/>
    </source>
</evidence>
<reference evidence="3" key="1">
    <citation type="submission" date="2022-03" db="EMBL/GenBank/DDBJ databases">
        <title>The complete genome sequence of a Methyloterrigena soli.</title>
        <authorList>
            <person name="Zi Z."/>
        </authorList>
    </citation>
    <scope>NUCLEOTIDE SEQUENCE</scope>
    <source>
        <strain evidence="3">M48</strain>
    </source>
</reference>
<evidence type="ECO:0000256" key="1">
    <source>
        <dbReference type="ARBA" id="ARBA00006817"/>
    </source>
</evidence>
<name>A0AA41QR60_9HYPH</name>
<proteinExistence type="inferred from homology"/>
<accession>A0AA41QR60</accession>